<sequence>MSTNDRGVAQEDLAFGYDGQFKSRELSFMPIASLDRPLKLSAFAFHLFGRTLEGVEAFDKDVRKDQKADFTWMIFMVSAQYAACNQFAECSARYVDSLVSCACMLPQELDAIRQQAVDYTEVSSNVEIKASTRSRTDRGIIGIIESVNERADDE</sequence>
<dbReference type="EMBL" id="AMYD01000386">
    <property type="protein sequence ID" value="EQB57966.1"/>
    <property type="molecule type" value="Genomic_DNA"/>
</dbReference>
<protein>
    <submittedName>
        <fullName evidence="1">Uncharacterized protein</fullName>
    </submittedName>
</protein>
<name>T0M349_COLGC</name>
<evidence type="ECO:0000313" key="1">
    <source>
        <dbReference type="EMBL" id="EQB57966.1"/>
    </source>
</evidence>
<gene>
    <name evidence="1" type="ORF">CGLO_01846</name>
</gene>
<dbReference type="Proteomes" id="UP000015530">
    <property type="component" value="Unassembled WGS sequence"/>
</dbReference>
<comment type="caution">
    <text evidence="1">The sequence shown here is derived from an EMBL/GenBank/DDBJ whole genome shotgun (WGS) entry which is preliminary data.</text>
</comment>
<dbReference type="AlphaFoldDB" id="T0M349"/>
<dbReference type="HOGENOM" id="CLU_1704090_0_0_1"/>
<proteinExistence type="predicted"/>
<reference evidence="2" key="1">
    <citation type="journal article" date="2013" name="Mol. Plant Microbe Interact.">
        <title>Global aspects of pacC regulation of pathogenicity genes in Colletotrichum gloeosporioides as revealed by transcriptome analysis.</title>
        <authorList>
            <person name="Alkan N."/>
            <person name="Meng X."/>
            <person name="Friedlander G."/>
            <person name="Reuveni E."/>
            <person name="Sukno S."/>
            <person name="Sherman A."/>
            <person name="Thon M."/>
            <person name="Fluhr R."/>
            <person name="Prusky D."/>
        </authorList>
    </citation>
    <scope>NUCLEOTIDE SEQUENCE [LARGE SCALE GENOMIC DNA]</scope>
    <source>
        <strain evidence="2">Cg-14</strain>
    </source>
</reference>
<accession>T0M349</accession>
<organism evidence="1 2">
    <name type="scientific">Colletotrichum gloeosporioides (strain Cg-14)</name>
    <name type="common">Anthracnose fungus</name>
    <name type="synonym">Glomerella cingulata</name>
    <dbReference type="NCBI Taxonomy" id="1237896"/>
    <lineage>
        <taxon>Eukaryota</taxon>
        <taxon>Fungi</taxon>
        <taxon>Dikarya</taxon>
        <taxon>Ascomycota</taxon>
        <taxon>Pezizomycotina</taxon>
        <taxon>Sordariomycetes</taxon>
        <taxon>Hypocreomycetidae</taxon>
        <taxon>Glomerellales</taxon>
        <taxon>Glomerellaceae</taxon>
        <taxon>Colletotrichum</taxon>
        <taxon>Colletotrichum gloeosporioides species complex</taxon>
    </lineage>
</organism>
<evidence type="ECO:0000313" key="2">
    <source>
        <dbReference type="Proteomes" id="UP000015530"/>
    </source>
</evidence>